<accession>K8A0T0</accession>
<dbReference type="EMBL" id="CAKW01000083">
    <property type="protein sequence ID" value="CCJ72886.1"/>
    <property type="molecule type" value="Genomic_DNA"/>
</dbReference>
<feature type="signal peptide" evidence="1">
    <location>
        <begin position="1"/>
        <end position="21"/>
    </location>
</feature>
<protein>
    <submittedName>
        <fullName evidence="2">Uncharacterized protein</fullName>
    </submittedName>
</protein>
<feature type="chain" id="PRO_5003914589" evidence="1">
    <location>
        <begin position="22"/>
        <end position="59"/>
    </location>
</feature>
<comment type="caution">
    <text evidence="2">The sequence shown here is derived from an EMBL/GenBank/DDBJ whole genome shotgun (WGS) entry which is preliminary data.</text>
</comment>
<evidence type="ECO:0000313" key="2">
    <source>
        <dbReference type="EMBL" id="CCJ72886.1"/>
    </source>
</evidence>
<evidence type="ECO:0000256" key="1">
    <source>
        <dbReference type="SAM" id="SignalP"/>
    </source>
</evidence>
<reference evidence="2" key="1">
    <citation type="submission" date="2012-07" db="EMBL/GenBank/DDBJ databases">
        <authorList>
            <person name="Cummings C."/>
        </authorList>
    </citation>
    <scope>NUCLEOTIDE SEQUENCE</scope>
    <source>
        <strain evidence="2">1330</strain>
    </source>
</reference>
<organism evidence="2 3">
    <name type="scientific">Cronobacter condimenti 1330</name>
    <dbReference type="NCBI Taxonomy" id="1073999"/>
    <lineage>
        <taxon>Bacteria</taxon>
        <taxon>Pseudomonadati</taxon>
        <taxon>Pseudomonadota</taxon>
        <taxon>Gammaproteobacteria</taxon>
        <taxon>Enterobacterales</taxon>
        <taxon>Enterobacteriaceae</taxon>
        <taxon>Cronobacter</taxon>
    </lineage>
</organism>
<proteinExistence type="predicted"/>
<gene>
    <name evidence="2" type="ORF">BN137_2257</name>
</gene>
<keyword evidence="1" id="KW-0732">Signal</keyword>
<dbReference type="AlphaFoldDB" id="K8A0T0"/>
<sequence length="59" mass="6432">MGAAAQVLLVSLLLVASSAFAQVTRASDADYRAFWLWSGVRPPAALRDAEVIYLHQATW</sequence>
<name>K8A0T0_9ENTR</name>
<evidence type="ECO:0000313" key="3">
    <source>
        <dbReference type="Proteomes" id="UP000009340"/>
    </source>
</evidence>
<dbReference type="Proteomes" id="UP000009340">
    <property type="component" value="Unassembled WGS sequence"/>
</dbReference>